<evidence type="ECO:0000313" key="3">
    <source>
        <dbReference type="Proteomes" id="UP000469523"/>
    </source>
</evidence>
<dbReference type="EMBL" id="VUNQ01000045">
    <property type="protein sequence ID" value="MSU02846.1"/>
    <property type="molecule type" value="Genomic_DNA"/>
</dbReference>
<proteinExistence type="predicted"/>
<sequence length="250" mass="29343">MFFFSDLSIVENDSYYIIGRTKLEEVESDISKEYEEVDLKDFIINLTQLNFIERIDDIYIESNQKYRNKGITFKNIRQESLKWIFTKGFIFSIAIVIFLGFYSLYHISIKNGFPNYKDVFFTSNLLIVIIAVYIIDILLCMTHEFAHFISIRGLSGNMGYISIGRRLIYLVFQTNMENIWSMSKEQRIVICFSGILSDIILISIFSIFARILINLGLFTNIFSLLLLLTQIVITCIIFIKEKRQNRLNTK</sequence>
<gene>
    <name evidence="2" type="ORF">FYJ83_15390</name>
</gene>
<protein>
    <submittedName>
        <fullName evidence="2">Uncharacterized protein</fullName>
    </submittedName>
</protein>
<keyword evidence="1" id="KW-0812">Transmembrane</keyword>
<keyword evidence="1" id="KW-1133">Transmembrane helix</keyword>
<comment type="caution">
    <text evidence="2">The sequence shown here is derived from an EMBL/GenBank/DDBJ whole genome shotgun (WGS) entry which is preliminary data.</text>
</comment>
<accession>A0A6N7XMV7</accession>
<reference evidence="2 3" key="1">
    <citation type="submission" date="2019-09" db="EMBL/GenBank/DDBJ databases">
        <title>In-depth cultivation of the pig gut microbiome towards novel bacterial diversity and tailored functional studies.</title>
        <authorList>
            <person name="Wylensek D."/>
            <person name="Hitch T.C.A."/>
            <person name="Clavel T."/>
        </authorList>
    </citation>
    <scope>NUCLEOTIDE SEQUENCE [LARGE SCALE GENOMIC DNA]</scope>
    <source>
        <strain evidence="2 3">WCA3-693-APC-4?</strain>
    </source>
</reference>
<dbReference type="AlphaFoldDB" id="A0A6N7XMV7"/>
<name>A0A6N7XMV7_9FIRM</name>
<keyword evidence="1" id="KW-0472">Membrane</keyword>
<evidence type="ECO:0000256" key="1">
    <source>
        <dbReference type="SAM" id="Phobius"/>
    </source>
</evidence>
<organism evidence="2 3">
    <name type="scientific">Tissierella pigra</name>
    <dbReference type="NCBI Taxonomy" id="2607614"/>
    <lineage>
        <taxon>Bacteria</taxon>
        <taxon>Bacillati</taxon>
        <taxon>Bacillota</taxon>
        <taxon>Tissierellia</taxon>
        <taxon>Tissierellales</taxon>
        <taxon>Tissierellaceae</taxon>
        <taxon>Tissierella</taxon>
    </lineage>
</organism>
<dbReference type="RefSeq" id="WP_154442062.1">
    <property type="nucleotide sequence ID" value="NZ_VUNQ01000045.1"/>
</dbReference>
<dbReference type="Proteomes" id="UP000469523">
    <property type="component" value="Unassembled WGS sequence"/>
</dbReference>
<feature type="transmembrane region" description="Helical" evidence="1">
    <location>
        <begin position="119"/>
        <end position="142"/>
    </location>
</feature>
<evidence type="ECO:0000313" key="2">
    <source>
        <dbReference type="EMBL" id="MSU02846.1"/>
    </source>
</evidence>
<feature type="transmembrane region" description="Helical" evidence="1">
    <location>
        <begin position="217"/>
        <end position="239"/>
    </location>
</feature>
<keyword evidence="3" id="KW-1185">Reference proteome</keyword>
<feature type="transmembrane region" description="Helical" evidence="1">
    <location>
        <begin position="84"/>
        <end position="107"/>
    </location>
</feature>
<feature type="transmembrane region" description="Helical" evidence="1">
    <location>
        <begin position="188"/>
        <end position="211"/>
    </location>
</feature>